<sequence>MINWVGALFFMAASACFSWELRAALRDKITFFDGWYGEREWSPGRYWFGVTLNVSALAICVVVGVGSLWNAVKG</sequence>
<evidence type="ECO:0000313" key="3">
    <source>
        <dbReference type="Proteomes" id="UP000321172"/>
    </source>
</evidence>
<protein>
    <submittedName>
        <fullName evidence="2">Uncharacterized protein</fullName>
    </submittedName>
</protein>
<keyword evidence="3" id="KW-1185">Reference proteome</keyword>
<proteinExistence type="predicted"/>
<feature type="transmembrane region" description="Helical" evidence="1">
    <location>
        <begin position="47"/>
        <end position="72"/>
    </location>
</feature>
<name>A0A5B8S6S8_9SPHN</name>
<dbReference type="KEGG" id="ngf:FRF71_11410"/>
<dbReference type="AlphaFoldDB" id="A0A5B8S6S8"/>
<keyword evidence="1" id="KW-0812">Transmembrane</keyword>
<dbReference type="Proteomes" id="UP000321172">
    <property type="component" value="Chromosome"/>
</dbReference>
<evidence type="ECO:0000313" key="2">
    <source>
        <dbReference type="EMBL" id="QEA16692.1"/>
    </source>
</evidence>
<reference evidence="2 3" key="1">
    <citation type="journal article" date="2013" name="J. Microbiol. Biotechnol.">
        <title>Novosphingobium ginsenosidimutans sp. nov., with the ability to convert ginsenoside.</title>
        <authorList>
            <person name="Kim J.K."/>
            <person name="He D."/>
            <person name="Liu Q.M."/>
            <person name="Park H.Y."/>
            <person name="Jung M.S."/>
            <person name="Yoon M.H."/>
            <person name="Kim S.C."/>
            <person name="Im W.T."/>
        </authorList>
    </citation>
    <scope>NUCLEOTIDE SEQUENCE [LARGE SCALE GENOMIC DNA]</scope>
    <source>
        <strain evidence="2 3">FW-6</strain>
    </source>
</reference>
<keyword evidence="1" id="KW-0472">Membrane</keyword>
<evidence type="ECO:0000256" key="1">
    <source>
        <dbReference type="SAM" id="Phobius"/>
    </source>
</evidence>
<organism evidence="2 3">
    <name type="scientific">Novosphingobium ginsenosidimutans</name>
    <dbReference type="NCBI Taxonomy" id="1176536"/>
    <lineage>
        <taxon>Bacteria</taxon>
        <taxon>Pseudomonadati</taxon>
        <taxon>Pseudomonadota</taxon>
        <taxon>Alphaproteobacteria</taxon>
        <taxon>Sphingomonadales</taxon>
        <taxon>Sphingomonadaceae</taxon>
        <taxon>Novosphingobium</taxon>
    </lineage>
</organism>
<accession>A0A5B8S6S8</accession>
<keyword evidence="1" id="KW-1133">Transmembrane helix</keyword>
<dbReference type="EMBL" id="CP042345">
    <property type="protein sequence ID" value="QEA16692.1"/>
    <property type="molecule type" value="Genomic_DNA"/>
</dbReference>
<gene>
    <name evidence="2" type="ORF">FRF71_11410</name>
</gene>
<dbReference type="RefSeq" id="WP_147090771.1">
    <property type="nucleotide sequence ID" value="NZ_BAABJD010000002.1"/>
</dbReference>